<comment type="cofactor">
    <cofactor evidence="1">
        <name>Mg(2+)</name>
        <dbReference type="ChEBI" id="CHEBI:18420"/>
    </cofactor>
</comment>
<dbReference type="InterPro" id="IPR006439">
    <property type="entry name" value="HAD-SF_hydro_IA"/>
</dbReference>
<name>A0A7W5GAP9_9BACL</name>
<dbReference type="InterPro" id="IPR023214">
    <property type="entry name" value="HAD_sf"/>
</dbReference>
<dbReference type="SFLD" id="SFLDG01129">
    <property type="entry name" value="C1.5:_HAD__Beta-PGM__Phosphata"/>
    <property type="match status" value="1"/>
</dbReference>
<dbReference type="Pfam" id="PF00702">
    <property type="entry name" value="Hydrolase"/>
    <property type="match status" value="1"/>
</dbReference>
<dbReference type="SFLD" id="SFLDS00003">
    <property type="entry name" value="Haloacid_Dehalogenase"/>
    <property type="match status" value="1"/>
</dbReference>
<keyword evidence="4" id="KW-0460">Magnesium</keyword>
<comment type="caution">
    <text evidence="5">The sequence shown here is derived from an EMBL/GenBank/DDBJ whole genome shotgun (WGS) entry which is preliminary data.</text>
</comment>
<keyword evidence="2" id="KW-0479">Metal-binding</keyword>
<dbReference type="PRINTS" id="PR00413">
    <property type="entry name" value="HADHALOGNASE"/>
</dbReference>
<keyword evidence="3 5" id="KW-0378">Hydrolase</keyword>
<gene>
    <name evidence="5" type="ORF">FHS16_003055</name>
</gene>
<dbReference type="AlphaFoldDB" id="A0A7W5GAP9"/>
<evidence type="ECO:0000256" key="2">
    <source>
        <dbReference type="ARBA" id="ARBA00022723"/>
    </source>
</evidence>
<dbReference type="Proteomes" id="UP000518605">
    <property type="component" value="Unassembled WGS sequence"/>
</dbReference>
<dbReference type="InterPro" id="IPR051400">
    <property type="entry name" value="HAD-like_hydrolase"/>
</dbReference>
<dbReference type="PANTHER" id="PTHR46470">
    <property type="entry name" value="N-ACYLNEURAMINATE-9-PHOSPHATASE"/>
    <property type="match status" value="1"/>
</dbReference>
<sequence length="237" mass="27103">MIKAVYFDLDDTLYDQLAPLRSALQAAGFGEVAGDAARLEQLFKQMRRHSDRLWVNHAHGQLSLTELRIERTTASFADMGLHVSPKWAQHLQESYEHEQTAISLRQGVVRLFEQLHEKNIPFGLITNGPVEHQWGKIETLGLRSWIDPHDIYISDGIGLAKPDPEVFRHVHAQTAFLPAQLAYVGDAWHNDVVPSYLAGWRPIWFNGRRRQPDDGESEFAYWECGDMSEVFSLIQSK</sequence>
<protein>
    <submittedName>
        <fullName evidence="5">Putative hydrolase of the HAD superfamily</fullName>
    </submittedName>
</protein>
<proteinExistence type="predicted"/>
<dbReference type="RefSeq" id="WP_183563746.1">
    <property type="nucleotide sequence ID" value="NZ_CBCSLB010000028.1"/>
</dbReference>
<organism evidence="5 6">
    <name type="scientific">Paenibacillus endophyticus</name>
    <dbReference type="NCBI Taxonomy" id="1294268"/>
    <lineage>
        <taxon>Bacteria</taxon>
        <taxon>Bacillati</taxon>
        <taxon>Bacillota</taxon>
        <taxon>Bacilli</taxon>
        <taxon>Bacillales</taxon>
        <taxon>Paenibacillaceae</taxon>
        <taxon>Paenibacillus</taxon>
    </lineage>
</organism>
<dbReference type="Gene3D" id="3.40.50.1000">
    <property type="entry name" value="HAD superfamily/HAD-like"/>
    <property type="match status" value="1"/>
</dbReference>
<evidence type="ECO:0000256" key="1">
    <source>
        <dbReference type="ARBA" id="ARBA00001946"/>
    </source>
</evidence>
<dbReference type="GO" id="GO:0046872">
    <property type="term" value="F:metal ion binding"/>
    <property type="evidence" value="ECO:0007669"/>
    <property type="project" value="UniProtKB-KW"/>
</dbReference>
<keyword evidence="6" id="KW-1185">Reference proteome</keyword>
<dbReference type="GO" id="GO:0016791">
    <property type="term" value="F:phosphatase activity"/>
    <property type="evidence" value="ECO:0007669"/>
    <property type="project" value="TreeGrafter"/>
</dbReference>
<evidence type="ECO:0000313" key="5">
    <source>
        <dbReference type="EMBL" id="MBB3152996.1"/>
    </source>
</evidence>
<dbReference type="SUPFAM" id="SSF56784">
    <property type="entry name" value="HAD-like"/>
    <property type="match status" value="1"/>
</dbReference>
<reference evidence="5 6" key="1">
    <citation type="submission" date="2020-08" db="EMBL/GenBank/DDBJ databases">
        <title>Genomic Encyclopedia of Type Strains, Phase III (KMG-III): the genomes of soil and plant-associated and newly described type strains.</title>
        <authorList>
            <person name="Whitman W."/>
        </authorList>
    </citation>
    <scope>NUCLEOTIDE SEQUENCE [LARGE SCALE GENOMIC DNA]</scope>
    <source>
        <strain evidence="5 6">CECT 8234</strain>
    </source>
</reference>
<accession>A0A7W5GAP9</accession>
<dbReference type="Gene3D" id="1.20.120.710">
    <property type="entry name" value="Haloacid dehalogenase hydrolase-like domain"/>
    <property type="match status" value="1"/>
</dbReference>
<evidence type="ECO:0000256" key="3">
    <source>
        <dbReference type="ARBA" id="ARBA00022801"/>
    </source>
</evidence>
<dbReference type="EMBL" id="JACHXW010000008">
    <property type="protein sequence ID" value="MBB3152996.1"/>
    <property type="molecule type" value="Genomic_DNA"/>
</dbReference>
<dbReference type="InterPro" id="IPR036412">
    <property type="entry name" value="HAD-like_sf"/>
</dbReference>
<evidence type="ECO:0000256" key="4">
    <source>
        <dbReference type="ARBA" id="ARBA00022842"/>
    </source>
</evidence>
<evidence type="ECO:0000313" key="6">
    <source>
        <dbReference type="Proteomes" id="UP000518605"/>
    </source>
</evidence>
<dbReference type="NCBIfam" id="TIGR01549">
    <property type="entry name" value="HAD-SF-IA-v1"/>
    <property type="match status" value="1"/>
</dbReference>
<dbReference type="GO" id="GO:0044281">
    <property type="term" value="P:small molecule metabolic process"/>
    <property type="evidence" value="ECO:0007669"/>
    <property type="project" value="UniProtKB-ARBA"/>
</dbReference>
<dbReference type="PANTHER" id="PTHR46470:SF2">
    <property type="entry name" value="GLYCERALDEHYDE 3-PHOSPHATE PHOSPHATASE"/>
    <property type="match status" value="1"/>
</dbReference>